<reference evidence="1 2" key="1">
    <citation type="submission" date="2016-11" db="EMBL/GenBank/DDBJ databases">
        <authorList>
            <person name="Jaros S."/>
            <person name="Januszkiewicz K."/>
            <person name="Wedrychowicz H."/>
        </authorList>
    </citation>
    <scope>NUCLEOTIDE SEQUENCE [LARGE SCALE GENOMIC DNA]</scope>
    <source>
        <strain evidence="1 2">DSM 5091</strain>
    </source>
</reference>
<dbReference type="OrthoDB" id="596204at2"/>
<evidence type="ECO:0000313" key="2">
    <source>
        <dbReference type="Proteomes" id="UP000184171"/>
    </source>
</evidence>
<name>A0A1M6M048_MALRU</name>
<organism evidence="1 2">
    <name type="scientific">Malonomonas rubra DSM 5091</name>
    <dbReference type="NCBI Taxonomy" id="1122189"/>
    <lineage>
        <taxon>Bacteria</taxon>
        <taxon>Pseudomonadati</taxon>
        <taxon>Thermodesulfobacteriota</taxon>
        <taxon>Desulfuromonadia</taxon>
        <taxon>Desulfuromonadales</taxon>
        <taxon>Geopsychrobacteraceae</taxon>
        <taxon>Malonomonas</taxon>
    </lineage>
</organism>
<dbReference type="STRING" id="1122189.SAMN02745165_03123"/>
<dbReference type="Proteomes" id="UP000184171">
    <property type="component" value="Unassembled WGS sequence"/>
</dbReference>
<keyword evidence="2" id="KW-1185">Reference proteome</keyword>
<dbReference type="EMBL" id="FQZT01000015">
    <property type="protein sequence ID" value="SHJ76785.1"/>
    <property type="molecule type" value="Genomic_DNA"/>
</dbReference>
<gene>
    <name evidence="1" type="ORF">SAMN02745165_03123</name>
</gene>
<accession>A0A1M6M048</accession>
<evidence type="ECO:0000313" key="1">
    <source>
        <dbReference type="EMBL" id="SHJ76785.1"/>
    </source>
</evidence>
<protein>
    <submittedName>
        <fullName evidence="1">Uncharacterized protein</fullName>
    </submittedName>
</protein>
<dbReference type="AlphaFoldDB" id="A0A1M6M048"/>
<proteinExistence type="predicted"/>
<sequence>MADANRLSTQVTEHTVFEENQVLTAEQLNQVVGYLDRQQRLTRARLHGVGIVCGLQLKMIATAVSLSPGTALTTDGDLMNVEEPLSFGQFKSFTDQDALYPHFMVDDITMPLYELVAKGGTALSSFTATTGRQLSNMVAVLYLESYFYDPDLCTGSGCDNKGKEARNNLKLLLVDAENAPLLLGSEALLGRRYPLLESYVMTRPILEPDNIDDYTDLGNTYRNVILQTIPELKERLQKTWQKQISMLVSDLYGKTNPTLAWAEKLETLQNHVQNSLFGVQYLYDFLRDLSLAYSEFKEALFEDNFICMPPVELFPKHVLLGGVGDYSEVRHGFYESPQLNRKDRALARIRFLHQRLDRMIRLFEMPAVTEKLKFTPTLLSSAGLGERAIPYYYKPDKLRPLNGNWSFELSQRGLQREIYGYYAETLGGSAAAKQPLNYDFDCYDFFRVEGHLGRDVEEAEAALKQQIEDYNLPIQVLPLQVETALIPFKPRPLAPLRELKALHRFHRLDLLENVKNIRDFTEKVQATVEDSEKLPETDVHADTLSYNKAIGAGADELKQSLDQVRNDLKVDFSQFKLNDFKLHYSGAVQKAAAINKNVRGVTYASSFTPFEGLINDTKFKWLGWIEGILLKRAEEAEELSKFAQFLKEAPAMEHLAGAPKGGTFILVYSGASKKVVADFCLPYWHVDQPKLDEAEEQVAEESEPNWTLLNDFMVQRDDLTLLTDQFNEVKATVETFNWRLRTQETIADQILTAKVSPAGVVEETYLEEALGARAEMLAAAEKYLDYVDEKAAEGTLTAAEEAMRKDVETVTGGIIKEAVNEIGSKDSDILPGSEEEKFVEMAISASARMSAAEKASLSASMVEIQSGAGTKTNMASMLDRMIMK</sequence>
<dbReference type="RefSeq" id="WP_072909668.1">
    <property type="nucleotide sequence ID" value="NZ_FQZT01000015.1"/>
</dbReference>